<evidence type="ECO:0000313" key="2">
    <source>
        <dbReference type="EMBL" id="QDU06835.1"/>
    </source>
</evidence>
<organism evidence="2 3">
    <name type="scientific">Gimesia aquarii</name>
    <dbReference type="NCBI Taxonomy" id="2527964"/>
    <lineage>
        <taxon>Bacteria</taxon>
        <taxon>Pseudomonadati</taxon>
        <taxon>Planctomycetota</taxon>
        <taxon>Planctomycetia</taxon>
        <taxon>Planctomycetales</taxon>
        <taxon>Planctomycetaceae</taxon>
        <taxon>Gimesia</taxon>
    </lineage>
</organism>
<evidence type="ECO:0000256" key="1">
    <source>
        <dbReference type="SAM" id="Phobius"/>
    </source>
</evidence>
<keyword evidence="1" id="KW-0812">Transmembrane</keyword>
<protein>
    <submittedName>
        <fullName evidence="2">Uncharacterized protein</fullName>
    </submittedName>
</protein>
<evidence type="ECO:0000313" key="3">
    <source>
        <dbReference type="Proteomes" id="UP000318384"/>
    </source>
</evidence>
<sequence>MREFINSWKFPTILFILYLFTFKRELPFENLYAKLITAISIPVVIACIARFETPSMTRARKEKEQQPELEAFAKMTSEQQQLHLHAQQKVLEFNYSLVMFVITCIVSGAIIYYVNRVM</sequence>
<feature type="transmembrane region" description="Helical" evidence="1">
    <location>
        <begin position="93"/>
        <end position="114"/>
    </location>
</feature>
<keyword evidence="1" id="KW-0472">Membrane</keyword>
<name>A0A517WNL8_9PLAN</name>
<dbReference type="AlphaFoldDB" id="A0A517WNL8"/>
<reference evidence="2 3" key="1">
    <citation type="submission" date="2019-03" db="EMBL/GenBank/DDBJ databases">
        <title>Deep-cultivation of Planctomycetes and their phenomic and genomic characterization uncovers novel biology.</title>
        <authorList>
            <person name="Wiegand S."/>
            <person name="Jogler M."/>
            <person name="Boedeker C."/>
            <person name="Pinto D."/>
            <person name="Vollmers J."/>
            <person name="Rivas-Marin E."/>
            <person name="Kohn T."/>
            <person name="Peeters S.H."/>
            <person name="Heuer A."/>
            <person name="Rast P."/>
            <person name="Oberbeckmann S."/>
            <person name="Bunk B."/>
            <person name="Jeske O."/>
            <person name="Meyerdierks A."/>
            <person name="Storesund J.E."/>
            <person name="Kallscheuer N."/>
            <person name="Luecker S."/>
            <person name="Lage O.M."/>
            <person name="Pohl T."/>
            <person name="Merkel B.J."/>
            <person name="Hornburger P."/>
            <person name="Mueller R.-W."/>
            <person name="Bruemmer F."/>
            <person name="Labrenz M."/>
            <person name="Spormann A.M."/>
            <person name="Op den Camp H."/>
            <person name="Overmann J."/>
            <person name="Amann R."/>
            <person name="Jetten M.S.M."/>
            <person name="Mascher T."/>
            <person name="Medema M.H."/>
            <person name="Devos D.P."/>
            <person name="Kaster A.-K."/>
            <person name="Ovreas L."/>
            <person name="Rohde M."/>
            <person name="Galperin M.Y."/>
            <person name="Jogler C."/>
        </authorList>
    </citation>
    <scope>NUCLEOTIDE SEQUENCE [LARGE SCALE GENOMIC DNA]</scope>
    <source>
        <strain evidence="2 3">V202</strain>
    </source>
</reference>
<dbReference type="RefSeq" id="WP_145170329.1">
    <property type="nucleotide sequence ID" value="NZ_CP037422.1"/>
</dbReference>
<feature type="transmembrane region" description="Helical" evidence="1">
    <location>
        <begin position="31"/>
        <end position="51"/>
    </location>
</feature>
<dbReference type="EMBL" id="CP037422">
    <property type="protein sequence ID" value="QDU06835.1"/>
    <property type="molecule type" value="Genomic_DNA"/>
</dbReference>
<keyword evidence="3" id="KW-1185">Reference proteome</keyword>
<proteinExistence type="predicted"/>
<keyword evidence="1" id="KW-1133">Transmembrane helix</keyword>
<accession>A0A517WNL8</accession>
<gene>
    <name evidence="2" type="ORF">V202x_01780</name>
</gene>
<dbReference type="Proteomes" id="UP000318384">
    <property type="component" value="Chromosome"/>
</dbReference>